<evidence type="ECO:0000256" key="1">
    <source>
        <dbReference type="SAM" id="MobiDB-lite"/>
    </source>
</evidence>
<feature type="region of interest" description="Disordered" evidence="1">
    <location>
        <begin position="648"/>
        <end position="715"/>
    </location>
</feature>
<feature type="compositionally biased region" description="Polar residues" evidence="1">
    <location>
        <begin position="438"/>
        <end position="448"/>
    </location>
</feature>
<sequence length="1098" mass="119921">MTDPNTIDEKGFGVVVSAGEFSKSVSVVYRNRILVAMDGHPQVCERDHGAWVSLVVLPTGCKIIQKLKVHPVKTSVSVEEVEFSAEFFVINNEKVYSGILGYAKVTPECTDIVQEAETSGGRLVYGKAKYNSMFELELLVARVQTTPGRDHSDDDYPAAPANKDDQPPSGNQPDKPSNSPEASDDDQPLSEDFEAPRRQDSNFEEPSQLANDGYSTIDDPQNTIMDYKDDYSEFDDGGSEIYLTTEMLSKMQHVDDLNELNEINNRQLPENAVRRVPFAGPAPRPKSRRNLQRPWNTSVSSSGHENSFNASAAQAQRFTGRGGLRSTSQSSRVSELPHWQQNREPVVPTGGNDVPIGPRRVFSKPNPSPVARERAPIGPTPNDDTDWQDVLDEQLQVKHGVAIPTRHPCQPVQPQTGIPVVKPPSVSASSLNALRQASAVQASPTGTSRVGIGKLHLVDPPHSANRNRPPLMNAGFGASNNQNSPPPLDPGSGSRSNQGHVTKPPLTDVRMGFGKSASQLNQPQQQQQSNRSSQSANSSANLFPKPSRLVDPPFPKEYDPKPSAELAPKGYGQPPLVDVAMGFGRSNIQPGQGAVMGFGKSASQANLPRAAQTSRPPSAGIAFGVNGGFNQSEVVASPQYLQLNRCKSNSQTDVQYPPRTRPPSATIADVSQSVHRANHVSRPPSTQNIGMPSAGNNGLNSTNPPYQTNATYQQSAQAQNAEFMYADQPGQPQQTTEAPAPRNDDFMSVNQSSQPQQTQVYKQHQQAEAPAPRNNPTSMYADQPKPSQPPTVNAPYELNIPTEVFLQRNAEAISRPPSTQHVGGISGFGQSTPSVHRANQASRPPSAQQHVGGSSVPYQSNAYHANPLHPTVNNHSQLNLPTEVFLQRNAEVLQRPKLEPLSLLQIYQSMQLRTLQLEYTHDYIDGIGVALFNSAEIWIFFVLNGNDKDPPCLAYDEVPHSTTYSIGAFVEGRFWRLFSQEMPAPQVLYRISNPFMARLPKADVFTNGDRVVMRNVSLTYTVEQTEPRTDGYFIKSGNFGLIFVPNGVKLPPNGATVTLRFSYIKDTDVESYWAVVNDLPNPVKAGPTPVPVPAEIRQ</sequence>
<organism evidence="2 3">
    <name type="scientific">Panagrellus redivivus</name>
    <name type="common">Microworm</name>
    <dbReference type="NCBI Taxonomy" id="6233"/>
    <lineage>
        <taxon>Eukaryota</taxon>
        <taxon>Metazoa</taxon>
        <taxon>Ecdysozoa</taxon>
        <taxon>Nematoda</taxon>
        <taxon>Chromadorea</taxon>
        <taxon>Rhabditida</taxon>
        <taxon>Tylenchina</taxon>
        <taxon>Panagrolaimomorpha</taxon>
        <taxon>Panagrolaimoidea</taxon>
        <taxon>Panagrolaimidae</taxon>
        <taxon>Panagrellus</taxon>
    </lineage>
</organism>
<name>A0A7E4ZQ77_PANRE</name>
<feature type="compositionally biased region" description="Polar residues" evidence="1">
    <location>
        <begin position="325"/>
        <end position="343"/>
    </location>
</feature>
<feature type="compositionally biased region" description="Polar residues" evidence="1">
    <location>
        <begin position="748"/>
        <end position="766"/>
    </location>
</feature>
<proteinExistence type="predicted"/>
<feature type="compositionally biased region" description="Polar residues" evidence="1">
    <location>
        <begin position="683"/>
        <end position="715"/>
    </location>
</feature>
<feature type="compositionally biased region" description="Low complexity" evidence="1">
    <location>
        <begin position="516"/>
        <end position="541"/>
    </location>
</feature>
<evidence type="ECO:0000313" key="3">
    <source>
        <dbReference type="WBParaSite" id="Pan_g10868.t2"/>
    </source>
</evidence>
<feature type="compositionally biased region" description="Acidic residues" evidence="1">
    <location>
        <begin position="182"/>
        <end position="193"/>
    </location>
</feature>
<reference evidence="2" key="1">
    <citation type="journal article" date="2013" name="Genetics">
        <title>The draft genome and transcriptome of Panagrellus redivivus are shaped by the harsh demands of a free-living lifestyle.</title>
        <authorList>
            <person name="Srinivasan J."/>
            <person name="Dillman A.R."/>
            <person name="Macchietto M.G."/>
            <person name="Heikkinen L."/>
            <person name="Lakso M."/>
            <person name="Fracchia K.M."/>
            <person name="Antoshechkin I."/>
            <person name="Mortazavi A."/>
            <person name="Wong G."/>
            <person name="Sternberg P.W."/>
        </authorList>
    </citation>
    <scope>NUCLEOTIDE SEQUENCE [LARGE SCALE GENOMIC DNA]</scope>
    <source>
        <strain evidence="2">MT8872</strain>
    </source>
</reference>
<feature type="compositionally biased region" description="Polar residues" evidence="1">
    <location>
        <begin position="293"/>
        <end position="317"/>
    </location>
</feature>
<feature type="region of interest" description="Disordered" evidence="1">
    <location>
        <begin position="263"/>
        <end position="383"/>
    </location>
</feature>
<feature type="region of interest" description="Disordered" evidence="1">
    <location>
        <begin position="728"/>
        <end position="795"/>
    </location>
</feature>
<feature type="region of interest" description="Disordered" evidence="1">
    <location>
        <begin position="145"/>
        <end position="225"/>
    </location>
</feature>
<dbReference type="Proteomes" id="UP000492821">
    <property type="component" value="Unassembled WGS sequence"/>
</dbReference>
<feature type="compositionally biased region" description="Polar residues" evidence="1">
    <location>
        <begin position="168"/>
        <end position="181"/>
    </location>
</feature>
<accession>A0A7E4ZQ77</accession>
<reference evidence="3" key="2">
    <citation type="submission" date="2020-10" db="UniProtKB">
        <authorList>
            <consortium name="WormBaseParasite"/>
        </authorList>
    </citation>
    <scope>IDENTIFICATION</scope>
</reference>
<feature type="compositionally biased region" description="Polar residues" evidence="1">
    <location>
        <begin position="828"/>
        <end position="855"/>
    </location>
</feature>
<protein>
    <submittedName>
        <fullName evidence="3">LsmAD domain-containing protein</fullName>
    </submittedName>
</protein>
<evidence type="ECO:0000313" key="2">
    <source>
        <dbReference type="Proteomes" id="UP000492821"/>
    </source>
</evidence>
<feature type="compositionally biased region" description="Polar residues" evidence="1">
    <location>
        <begin position="204"/>
        <end position="224"/>
    </location>
</feature>
<feature type="region of interest" description="Disordered" evidence="1">
    <location>
        <begin position="815"/>
        <end position="855"/>
    </location>
</feature>
<dbReference type="AlphaFoldDB" id="A0A7E4ZQ77"/>
<keyword evidence="2" id="KW-1185">Reference proteome</keyword>
<feature type="region of interest" description="Disordered" evidence="1">
    <location>
        <begin position="438"/>
        <end position="571"/>
    </location>
</feature>
<dbReference type="WBParaSite" id="Pan_g10868.t2">
    <property type="protein sequence ID" value="Pan_g10868.t2"/>
    <property type="gene ID" value="Pan_g10868"/>
</dbReference>